<evidence type="ECO:0000259" key="7">
    <source>
        <dbReference type="Pfam" id="PF04542"/>
    </source>
</evidence>
<evidence type="ECO:0000256" key="5">
    <source>
        <dbReference type="ARBA" id="ARBA00023163"/>
    </source>
</evidence>
<evidence type="ECO:0000259" key="8">
    <source>
        <dbReference type="Pfam" id="PF08281"/>
    </source>
</evidence>
<dbReference type="KEGG" id="meti:DK427_00925"/>
<dbReference type="GO" id="GO:0016987">
    <property type="term" value="F:sigma factor activity"/>
    <property type="evidence" value="ECO:0007669"/>
    <property type="project" value="UniProtKB-KW"/>
</dbReference>
<dbReference type="SUPFAM" id="SSF88659">
    <property type="entry name" value="Sigma3 and sigma4 domains of RNA polymerase sigma factors"/>
    <property type="match status" value="1"/>
</dbReference>
<dbReference type="NCBIfam" id="TIGR02937">
    <property type="entry name" value="sigma70-ECF"/>
    <property type="match status" value="1"/>
</dbReference>
<dbReference type="PANTHER" id="PTHR43133">
    <property type="entry name" value="RNA POLYMERASE ECF-TYPE SIGMA FACTO"/>
    <property type="match status" value="1"/>
</dbReference>
<evidence type="ECO:0000256" key="6">
    <source>
        <dbReference type="RuleBase" id="RU000716"/>
    </source>
</evidence>
<dbReference type="InterPro" id="IPR007627">
    <property type="entry name" value="RNA_pol_sigma70_r2"/>
</dbReference>
<comment type="similarity">
    <text evidence="1 6">Belongs to the sigma-70 factor family. ECF subfamily.</text>
</comment>
<dbReference type="InterPro" id="IPR013325">
    <property type="entry name" value="RNA_pol_sigma_r2"/>
</dbReference>
<dbReference type="AlphaFoldDB" id="A0A2U8VM56"/>
<dbReference type="SUPFAM" id="SSF88946">
    <property type="entry name" value="Sigma2 domain of RNA polymerase sigma factors"/>
    <property type="match status" value="1"/>
</dbReference>
<dbReference type="OrthoDB" id="9797134at2"/>
<dbReference type="CDD" id="cd06171">
    <property type="entry name" value="Sigma70_r4"/>
    <property type="match status" value="1"/>
</dbReference>
<dbReference type="PANTHER" id="PTHR43133:SF25">
    <property type="entry name" value="RNA POLYMERASE SIGMA FACTOR RFAY-RELATED"/>
    <property type="match status" value="1"/>
</dbReference>
<dbReference type="InterPro" id="IPR036388">
    <property type="entry name" value="WH-like_DNA-bd_sf"/>
</dbReference>
<dbReference type="Pfam" id="PF08281">
    <property type="entry name" value="Sigma70_r4_2"/>
    <property type="match status" value="1"/>
</dbReference>
<protein>
    <recommendedName>
        <fullName evidence="6">RNA polymerase sigma factor</fullName>
    </recommendedName>
</protein>
<reference evidence="9 10" key="1">
    <citation type="submission" date="2018-05" db="EMBL/GenBank/DDBJ databases">
        <title>Complete Genome Sequence of Methylobacterium sp. 17Sr1-43.</title>
        <authorList>
            <person name="Srinivasan S."/>
        </authorList>
    </citation>
    <scope>NUCLEOTIDE SEQUENCE [LARGE SCALE GENOMIC DNA]</scope>
    <source>
        <strain evidence="9 10">17Sr1-43</strain>
    </source>
</reference>
<dbReference type="InterPro" id="IPR014284">
    <property type="entry name" value="RNA_pol_sigma-70_dom"/>
</dbReference>
<dbReference type="InterPro" id="IPR039425">
    <property type="entry name" value="RNA_pol_sigma-70-like"/>
</dbReference>
<dbReference type="Proteomes" id="UP000246058">
    <property type="component" value="Chromosome"/>
</dbReference>
<feature type="domain" description="RNA polymerase sigma factor 70 region 4 type 2" evidence="8">
    <location>
        <begin position="115"/>
        <end position="167"/>
    </location>
</feature>
<dbReference type="Gene3D" id="1.10.10.10">
    <property type="entry name" value="Winged helix-like DNA-binding domain superfamily/Winged helix DNA-binding domain"/>
    <property type="match status" value="1"/>
</dbReference>
<dbReference type="InterPro" id="IPR013324">
    <property type="entry name" value="RNA_pol_sigma_r3/r4-like"/>
</dbReference>
<keyword evidence="4 6" id="KW-0238">DNA-binding</keyword>
<evidence type="ECO:0000313" key="9">
    <source>
        <dbReference type="EMBL" id="AWN34482.1"/>
    </source>
</evidence>
<evidence type="ECO:0000256" key="2">
    <source>
        <dbReference type="ARBA" id="ARBA00023015"/>
    </source>
</evidence>
<evidence type="ECO:0000256" key="1">
    <source>
        <dbReference type="ARBA" id="ARBA00010641"/>
    </source>
</evidence>
<organism evidence="9 10">
    <name type="scientific">Methylobacterium radiodurans</name>
    <dbReference type="NCBI Taxonomy" id="2202828"/>
    <lineage>
        <taxon>Bacteria</taxon>
        <taxon>Pseudomonadati</taxon>
        <taxon>Pseudomonadota</taxon>
        <taxon>Alphaproteobacteria</taxon>
        <taxon>Hyphomicrobiales</taxon>
        <taxon>Methylobacteriaceae</taxon>
        <taxon>Methylobacterium</taxon>
    </lineage>
</organism>
<dbReference type="Pfam" id="PF04542">
    <property type="entry name" value="Sigma70_r2"/>
    <property type="match status" value="1"/>
</dbReference>
<evidence type="ECO:0000313" key="10">
    <source>
        <dbReference type="Proteomes" id="UP000246058"/>
    </source>
</evidence>
<dbReference type="EMBL" id="CP029551">
    <property type="protein sequence ID" value="AWN34482.1"/>
    <property type="molecule type" value="Genomic_DNA"/>
</dbReference>
<dbReference type="GO" id="GO:0003677">
    <property type="term" value="F:DNA binding"/>
    <property type="evidence" value="ECO:0007669"/>
    <property type="project" value="UniProtKB-KW"/>
</dbReference>
<name>A0A2U8VM56_9HYPH</name>
<sequence>MRRLAEALDAAEARTEQGFTSDLIGVLPDLRRFALSLTRDATESEDLVQYTLLKAWEHRTRYTPGTGLKAWLFTILRNRHINGRRKHRREVPDPDGAHAAGLSSLADQEDRLDLRDLQEALDRLDPAQREALLLVAIEDLSYEDAAIRIGCPPGTVKSRVSRARGRLAFELGAT</sequence>
<dbReference type="InterPro" id="IPR000838">
    <property type="entry name" value="RNA_pol_sigma70_ECF_CS"/>
</dbReference>
<keyword evidence="3 6" id="KW-0731">Sigma factor</keyword>
<evidence type="ECO:0000256" key="3">
    <source>
        <dbReference type="ARBA" id="ARBA00023082"/>
    </source>
</evidence>
<evidence type="ECO:0000256" key="4">
    <source>
        <dbReference type="ARBA" id="ARBA00023125"/>
    </source>
</evidence>
<keyword evidence="2 6" id="KW-0805">Transcription regulation</keyword>
<proteinExistence type="inferred from homology"/>
<dbReference type="InterPro" id="IPR013249">
    <property type="entry name" value="RNA_pol_sigma70_r4_t2"/>
</dbReference>
<dbReference type="Gene3D" id="1.10.1740.10">
    <property type="match status" value="1"/>
</dbReference>
<dbReference type="PROSITE" id="PS01063">
    <property type="entry name" value="SIGMA70_ECF"/>
    <property type="match status" value="1"/>
</dbReference>
<feature type="domain" description="RNA polymerase sigma-70 region 2" evidence="7">
    <location>
        <begin position="27"/>
        <end position="89"/>
    </location>
</feature>
<gene>
    <name evidence="9" type="ORF">DK427_00925</name>
</gene>
<accession>A0A2U8VM56</accession>
<keyword evidence="10" id="KW-1185">Reference proteome</keyword>
<keyword evidence="5 6" id="KW-0804">Transcription</keyword>
<dbReference type="GO" id="GO:0006352">
    <property type="term" value="P:DNA-templated transcription initiation"/>
    <property type="evidence" value="ECO:0007669"/>
    <property type="project" value="InterPro"/>
</dbReference>